<dbReference type="InterPro" id="IPR050498">
    <property type="entry name" value="Ycf3"/>
</dbReference>
<dbReference type="PANTHER" id="PTHR44858">
    <property type="entry name" value="TETRATRICOPEPTIDE REPEAT PROTEIN 6"/>
    <property type="match status" value="1"/>
</dbReference>
<proteinExistence type="predicted"/>
<dbReference type="Gene3D" id="1.25.40.10">
    <property type="entry name" value="Tetratricopeptide repeat domain"/>
    <property type="match status" value="5"/>
</dbReference>
<dbReference type="GO" id="GO:0009279">
    <property type="term" value="C:cell outer membrane"/>
    <property type="evidence" value="ECO:0007669"/>
    <property type="project" value="TreeGrafter"/>
</dbReference>
<keyword evidence="5" id="KW-0732">Signal</keyword>
<feature type="region of interest" description="Disordered" evidence="4">
    <location>
        <begin position="79"/>
        <end position="125"/>
    </location>
</feature>
<evidence type="ECO:0000256" key="5">
    <source>
        <dbReference type="SAM" id="SignalP"/>
    </source>
</evidence>
<feature type="repeat" description="TPR" evidence="3">
    <location>
        <begin position="389"/>
        <end position="422"/>
    </location>
</feature>
<evidence type="ECO:0000256" key="4">
    <source>
        <dbReference type="SAM" id="MobiDB-lite"/>
    </source>
</evidence>
<dbReference type="EMBL" id="CP149782">
    <property type="protein sequence ID" value="WYF45534.1"/>
    <property type="molecule type" value="Genomic_DNA"/>
</dbReference>
<dbReference type="InterPro" id="IPR011990">
    <property type="entry name" value="TPR-like_helical_dom_sf"/>
</dbReference>
<feature type="compositionally biased region" description="Low complexity" evidence="4">
    <location>
        <begin position="80"/>
        <end position="125"/>
    </location>
</feature>
<keyword evidence="1" id="KW-0677">Repeat</keyword>
<feature type="repeat" description="TPR" evidence="3">
    <location>
        <begin position="423"/>
        <end position="456"/>
    </location>
</feature>
<dbReference type="Pfam" id="PF13432">
    <property type="entry name" value="TPR_16"/>
    <property type="match status" value="4"/>
</dbReference>
<dbReference type="GO" id="GO:0046813">
    <property type="term" value="P:receptor-mediated virion attachment to host cell"/>
    <property type="evidence" value="ECO:0007669"/>
    <property type="project" value="TreeGrafter"/>
</dbReference>
<name>A0AAU6Q5B6_9DEIO</name>
<evidence type="ECO:0000256" key="1">
    <source>
        <dbReference type="ARBA" id="ARBA00022737"/>
    </source>
</evidence>
<feature type="chain" id="PRO_5043828779" evidence="5">
    <location>
        <begin position="30"/>
        <end position="599"/>
    </location>
</feature>
<accession>A0AAU6Q5B6</accession>
<evidence type="ECO:0000256" key="3">
    <source>
        <dbReference type="PROSITE-ProRule" id="PRU00339"/>
    </source>
</evidence>
<evidence type="ECO:0000256" key="2">
    <source>
        <dbReference type="ARBA" id="ARBA00022803"/>
    </source>
</evidence>
<dbReference type="PANTHER" id="PTHR44858:SF1">
    <property type="entry name" value="UDP-N-ACETYLGLUCOSAMINE--PEPTIDE N-ACETYLGLUCOSAMINYLTRANSFERASE SPINDLY-RELATED"/>
    <property type="match status" value="1"/>
</dbReference>
<organism evidence="6">
    <name type="scientific">Deinococcus sp. VB142</name>
    <dbReference type="NCBI Taxonomy" id="3112952"/>
    <lineage>
        <taxon>Bacteria</taxon>
        <taxon>Thermotogati</taxon>
        <taxon>Deinococcota</taxon>
        <taxon>Deinococci</taxon>
        <taxon>Deinococcales</taxon>
        <taxon>Deinococcaceae</taxon>
        <taxon>Deinococcus</taxon>
    </lineage>
</organism>
<dbReference type="SMART" id="SM00028">
    <property type="entry name" value="TPR"/>
    <property type="match status" value="8"/>
</dbReference>
<dbReference type="AlphaFoldDB" id="A0AAU6Q5B6"/>
<feature type="repeat" description="TPR" evidence="3">
    <location>
        <begin position="493"/>
        <end position="526"/>
    </location>
</feature>
<protein>
    <submittedName>
        <fullName evidence="6">Tetratricopeptide repeat protein</fullName>
    </submittedName>
</protein>
<reference evidence="6" key="1">
    <citation type="submission" date="2024-03" db="EMBL/GenBank/DDBJ databases">
        <title>Deinococcus weizhi sp. nov., isolated from human skin.</title>
        <authorList>
            <person name="Wei Z."/>
            <person name="Tian F."/>
            <person name="Yang C."/>
            <person name="Xin L.T."/>
            <person name="Wen Z.J."/>
            <person name="Lan K.C."/>
            <person name="Yu L."/>
            <person name="Zhe W."/>
            <person name="Dan F.D."/>
            <person name="Jun W."/>
            <person name="Rui Z."/>
            <person name="Yong X.J."/>
            <person name="Ting Y."/>
            <person name="Wei X."/>
            <person name="Xu Z.G."/>
            <person name="Xin Z."/>
            <person name="Dong F.G."/>
            <person name="Ni X.M."/>
            <person name="Zheng M.G."/>
            <person name="Chun Y."/>
            <person name="Qian W.X."/>
        </authorList>
    </citation>
    <scope>NUCLEOTIDE SEQUENCE</scope>
    <source>
        <strain evidence="6">VB142</strain>
    </source>
</reference>
<dbReference type="SUPFAM" id="SSF48452">
    <property type="entry name" value="TPR-like"/>
    <property type="match status" value="2"/>
</dbReference>
<dbReference type="PROSITE" id="PS50005">
    <property type="entry name" value="TPR"/>
    <property type="match status" value="4"/>
</dbReference>
<evidence type="ECO:0000313" key="6">
    <source>
        <dbReference type="EMBL" id="WYF45534.1"/>
    </source>
</evidence>
<sequence length="599" mass="63576">MHFSSDAPRFVAARLVLGVALACGASAHAQTLIDTSAAIGVQNTLNQIQPGVTQVPGNMSVQFDACQMAPELCQNGQPVTAPVQPATSQPAAQPASTQPAAAQPAAAQPATAVPTAATPAQQAGQAQAGTPAVTVVPLTPQQQTQLQVARRSLSEGKYAQARSQFENLIVSNYNNPEPHFGLGLVLYNLGDLRGAAFEFGQFMRFAPGRYEGPYNLGVIATREGRYAEALKLYTEALTLAGTTAPSGPRQQILKALASEQSRARDYNGLAATYAALRQADPTNLEYVYRNAQALFLAGRLDEALPATYAVLERKGSSVQAALLLADIYAAQGLPDRAVRELNSAAARVLTGSDRAELLLHKSDLLLGQKDLRGALQAASDARREDTRSVRAYAREAELQTQLGNRAEAIKAYQAALKLSPKSAAYHADLATLYLAANQYKEAGAEAAQALKLTPDAATQAKAQYVQGVSAYRQGQYAQARNLLNSSVLAVPNADTLLWLGLSYYGLGDYPSAVSVLSESVKLKPTATARQNLASALLATARYTEAEALLRGLVTDEPKNAEGWYLLGLSQQAQKRPDDARQSFKTAANLGEARAKEALK</sequence>
<keyword evidence="2 3" id="KW-0802">TPR repeat</keyword>
<dbReference type="Pfam" id="PF14559">
    <property type="entry name" value="TPR_19"/>
    <property type="match status" value="1"/>
</dbReference>
<dbReference type="RefSeq" id="WP_339096801.1">
    <property type="nucleotide sequence ID" value="NZ_CP149782.1"/>
</dbReference>
<dbReference type="InterPro" id="IPR019734">
    <property type="entry name" value="TPR_rpt"/>
</dbReference>
<feature type="repeat" description="TPR" evidence="3">
    <location>
        <begin position="210"/>
        <end position="243"/>
    </location>
</feature>
<gene>
    <name evidence="6" type="ORF">WDJ50_05255</name>
</gene>
<feature type="signal peptide" evidence="5">
    <location>
        <begin position="1"/>
        <end position="29"/>
    </location>
</feature>
<dbReference type="Pfam" id="PF13176">
    <property type="entry name" value="TPR_7"/>
    <property type="match status" value="1"/>
</dbReference>